<dbReference type="EC" id="1.4.3.16" evidence="6"/>
<evidence type="ECO:0000313" key="9">
    <source>
        <dbReference type="Proteomes" id="UP000091929"/>
    </source>
</evidence>
<feature type="domain" description="Fumarate reductase/succinate dehydrogenase flavoprotein-like C-terminal" evidence="5">
    <location>
        <begin position="426"/>
        <end position="524"/>
    </location>
</feature>
<dbReference type="InterPro" id="IPR036188">
    <property type="entry name" value="FAD/NAD-bd_sf"/>
</dbReference>
<reference evidence="9 10" key="1">
    <citation type="journal article" date="2016" name="ISME J.">
        <title>Chasing the elusive Euryarchaeota class WSA2: genomes reveal a uniquely fastidious methyl-reducing methanogen.</title>
        <authorList>
            <person name="Nobu M.K."/>
            <person name="Narihiro T."/>
            <person name="Kuroda K."/>
            <person name="Mei R."/>
            <person name="Liu W.T."/>
        </authorList>
    </citation>
    <scope>NUCLEOTIDE SEQUENCE [LARGE SCALE GENOMIC DNA]</scope>
    <source>
        <strain evidence="6">B03fssc0709_Meth_Bin005</strain>
        <strain evidence="7">B15fssc0709_Meth_Bin003</strain>
        <strain evidence="8">BMIXfssc0709_Meth_Bin006</strain>
    </source>
</reference>
<dbReference type="Proteomes" id="UP000092401">
    <property type="component" value="Unassembled WGS sequence"/>
</dbReference>
<dbReference type="GO" id="GO:0008734">
    <property type="term" value="F:L-aspartate oxidase activity"/>
    <property type="evidence" value="ECO:0007669"/>
    <property type="project" value="UniProtKB-EC"/>
</dbReference>
<dbReference type="EMBL" id="LNGE01000010">
    <property type="protein sequence ID" value="KYC45801.1"/>
    <property type="molecule type" value="Genomic_DNA"/>
</dbReference>
<evidence type="ECO:0000313" key="6">
    <source>
        <dbReference type="EMBL" id="KYC45801.1"/>
    </source>
</evidence>
<sequence>MEKLKCDVLVVGGGLAGLRAAIEAKKYVKEVAIITKGYVGKGGCSSISEGILNAPLSENDSWEIYYQDIMKGSANVSDPKLAITLSENAKKAVLSLEDYGIKFKRENGKLVLNLSGGNSVPRTVRVEPPGPGCGRIIPLKLMEHARNCGIKFIEKNHLIKLFEKNGRAVSGIICDGKNFSEINFKAIILCTGGAGNIYRNSTNPSDVQGDGYYLSFDVGASLIDMEYVQFFPTVALKSYLVLPFIFTDGATLLNSKGERFIRKYDPNLLEKTTRDIMSRAIFTEALEGRGIEGGVYLSCKEVPETILKTKYSKELDFFLSKGIDLTKENLLVKPSCHFFMGGIKINEKCETNVKGLYACGETAGGVHGSNRLAGNALAETLVFGEIAGKSAANFALANKYENVDITNYIDSLPKLGNGFSEKELIKDIKEIMWIYLGIIRDENGIKTAIKLINEIKNKFERITSTKDYLEYFKLRNILFVAQTVALSALERKESRGAHYRSDYPKEDSNWKRAIIIKNGFDIEYEGR</sequence>
<dbReference type="SUPFAM" id="SSF56425">
    <property type="entry name" value="Succinate dehydrogenase/fumarate reductase flavoprotein, catalytic domain"/>
    <property type="match status" value="1"/>
</dbReference>
<evidence type="ECO:0000256" key="1">
    <source>
        <dbReference type="ARBA" id="ARBA00022630"/>
    </source>
</evidence>
<dbReference type="InterPro" id="IPR037099">
    <property type="entry name" value="Fum_R/Succ_DH_flav-like_C_sf"/>
</dbReference>
<evidence type="ECO:0000313" key="10">
    <source>
        <dbReference type="Proteomes" id="UP000092401"/>
    </source>
</evidence>
<dbReference type="Pfam" id="PF02910">
    <property type="entry name" value="Succ_DH_flav_C"/>
    <property type="match status" value="1"/>
</dbReference>
<comment type="caution">
    <text evidence="6">The sequence shown here is derived from an EMBL/GenBank/DDBJ whole genome shotgun (WGS) entry which is preliminary data.</text>
</comment>
<dbReference type="EMBL" id="LNGF01000011">
    <property type="protein sequence ID" value="KYC48058.1"/>
    <property type="molecule type" value="Genomic_DNA"/>
</dbReference>
<dbReference type="InterPro" id="IPR027477">
    <property type="entry name" value="Succ_DH/fumarate_Rdtase_cat_sf"/>
</dbReference>
<dbReference type="PRINTS" id="PR00368">
    <property type="entry name" value="FADPNR"/>
</dbReference>
<dbReference type="EMBL" id="LNJC01000013">
    <property type="protein sequence ID" value="KYC50449.1"/>
    <property type="molecule type" value="Genomic_DNA"/>
</dbReference>
<organism evidence="6 10">
    <name type="scientific">Candidatus Methanofastidiosum methylothiophilum</name>
    <dbReference type="NCBI Taxonomy" id="1705564"/>
    <lineage>
        <taxon>Archaea</taxon>
        <taxon>Methanobacteriati</taxon>
        <taxon>Methanobacteriota</taxon>
        <taxon>Stenosarchaea group</taxon>
        <taxon>Candidatus Methanofastidiosia</taxon>
        <taxon>Candidatus Methanofastidiosales</taxon>
        <taxon>Candidatus Methanofastidiosaceae</taxon>
        <taxon>Candidatus Methanofastidiosum</taxon>
    </lineage>
</organism>
<dbReference type="Gene3D" id="3.50.50.60">
    <property type="entry name" value="FAD/NAD(P)-binding domain"/>
    <property type="match status" value="1"/>
</dbReference>
<evidence type="ECO:0000313" key="8">
    <source>
        <dbReference type="EMBL" id="KYC50449.1"/>
    </source>
</evidence>
<evidence type="ECO:0000313" key="7">
    <source>
        <dbReference type="EMBL" id="KYC48058.1"/>
    </source>
</evidence>
<dbReference type="Proteomes" id="UP000092403">
    <property type="component" value="Unassembled WGS sequence"/>
</dbReference>
<accession>A0A150ILB3</accession>
<evidence type="ECO:0000259" key="5">
    <source>
        <dbReference type="Pfam" id="PF02910"/>
    </source>
</evidence>
<dbReference type="InterPro" id="IPR015939">
    <property type="entry name" value="Fum_Rdtase/Succ_DH_flav-like_C"/>
</dbReference>
<feature type="active site" description="Proton acceptor" evidence="3">
    <location>
        <position position="274"/>
    </location>
</feature>
<keyword evidence="2 6" id="KW-0560">Oxidoreductase</keyword>
<dbReference type="SUPFAM" id="SSF46977">
    <property type="entry name" value="Succinate dehydrogenase/fumarate reductase flavoprotein C-terminal domain"/>
    <property type="match status" value="1"/>
</dbReference>
<dbReference type="AlphaFoldDB" id="A0A150ILB3"/>
<feature type="domain" description="FAD-dependent oxidoreductase 2 FAD-binding" evidence="4">
    <location>
        <begin position="7"/>
        <end position="377"/>
    </location>
</feature>
<accession>A0A150IZN7</accession>
<dbReference type="PANTHER" id="PTHR11632:SF51">
    <property type="entry name" value="SUCCINATE DEHYDROGENASE [UBIQUINONE] FLAVOPROTEIN SUBUNIT, MITOCHONDRIAL"/>
    <property type="match status" value="1"/>
</dbReference>
<dbReference type="Proteomes" id="UP000091929">
    <property type="component" value="Unassembled WGS sequence"/>
</dbReference>
<dbReference type="PIRSF" id="PIRSF000171">
    <property type="entry name" value="SDHA_APRA_LASPO"/>
    <property type="match status" value="1"/>
</dbReference>
<dbReference type="InterPro" id="IPR003953">
    <property type="entry name" value="FAD-dep_OxRdtase_2_FAD-bd"/>
</dbReference>
<name>A0A150ILB3_9EURY</name>
<evidence type="ECO:0000259" key="4">
    <source>
        <dbReference type="Pfam" id="PF00890"/>
    </source>
</evidence>
<proteinExistence type="predicted"/>
<evidence type="ECO:0000256" key="2">
    <source>
        <dbReference type="ARBA" id="ARBA00023002"/>
    </source>
</evidence>
<dbReference type="PANTHER" id="PTHR11632">
    <property type="entry name" value="SUCCINATE DEHYDROGENASE 2 FLAVOPROTEIN SUBUNIT"/>
    <property type="match status" value="1"/>
</dbReference>
<dbReference type="Gene3D" id="3.90.700.10">
    <property type="entry name" value="Succinate dehydrogenase/fumarate reductase flavoprotein, catalytic domain"/>
    <property type="match status" value="1"/>
</dbReference>
<protein>
    <submittedName>
        <fullName evidence="6">L-aspartate oxidase</fullName>
        <ecNumber evidence="6">1.4.3.16</ecNumber>
    </submittedName>
</protein>
<dbReference type="Pfam" id="PF00890">
    <property type="entry name" value="FAD_binding_2"/>
    <property type="match status" value="1"/>
</dbReference>
<accession>A0A150IT62</accession>
<dbReference type="Gene3D" id="1.20.58.100">
    <property type="entry name" value="Fumarate reductase/succinate dehydrogenase flavoprotein-like, C-terminal domain"/>
    <property type="match status" value="1"/>
</dbReference>
<keyword evidence="1" id="KW-0285">Flavoprotein</keyword>
<gene>
    <name evidence="6" type="primary">nadB_1</name>
    <name evidence="7" type="synonym">nadB_2</name>
    <name evidence="6" type="ORF">APG10_00509</name>
    <name evidence="7" type="ORF">APG11_00628</name>
    <name evidence="8" type="ORF">APG12_00781</name>
</gene>
<dbReference type="InterPro" id="IPR030664">
    <property type="entry name" value="SdhA/FrdA/AprA"/>
</dbReference>
<dbReference type="SUPFAM" id="SSF51905">
    <property type="entry name" value="FAD/NAD(P)-binding domain"/>
    <property type="match status" value="1"/>
</dbReference>
<evidence type="ECO:0000256" key="3">
    <source>
        <dbReference type="PIRSR" id="PIRSR000171-1"/>
    </source>
</evidence>